<keyword evidence="3 4" id="KW-0687">Ribonucleoprotein</keyword>
<dbReference type="Gene3D" id="3.30.1330.30">
    <property type="match status" value="1"/>
</dbReference>
<dbReference type="Pfam" id="PF01248">
    <property type="entry name" value="Ribosomal_L7Ae"/>
    <property type="match status" value="1"/>
</dbReference>
<dbReference type="InterPro" id="IPR018492">
    <property type="entry name" value="Ribosomal_eL8/Nhp2"/>
</dbReference>
<evidence type="ECO:0000256" key="1">
    <source>
        <dbReference type="ARBA" id="ARBA00007337"/>
    </source>
</evidence>
<comment type="caution">
    <text evidence="7">The sequence shown here is derived from an EMBL/GenBank/DDBJ whole genome shotgun (WGS) entry which is preliminary data.</text>
</comment>
<dbReference type="PRINTS" id="PR00881">
    <property type="entry name" value="L7ARS6FAMILY"/>
</dbReference>
<name>A0A151ZRU8_TIELA</name>
<dbReference type="PANTHER" id="PTHR23105">
    <property type="entry name" value="RIBOSOMAL PROTEIN L7AE FAMILY MEMBER"/>
    <property type="match status" value="1"/>
</dbReference>
<sequence>MSDKKTTKPTATAAKKPVATTTTAKVTKTTTQGKKPTGKKDTKVKTRTLFNALYTKKAKGFGIGFGVLPKRDLTHFTKWPRYIRIQRQRRVLMRRLKVPPTINQFTRVFDKNTAIHLFKLLDKYRPEEAKVKKARLLAYAKARAAAKEGEKVAKPEKPVSFLKHGIDIVTKLVEKKKAKLVVIAHDVDPIELVIWLPALCRRMDVPYCIVKSKSRLGQLVHLRNTSCVALTGVNGEDSKELANLVESAKQQFNNNADSRKQWGGNTLSGGVRARQAKLAKEQSKEASAKSKIN</sequence>
<feature type="domain" description="Ribosomal protein eL8/eL30/eS12/Gadd45" evidence="6">
    <location>
        <begin position="162"/>
        <end position="241"/>
    </location>
</feature>
<gene>
    <name evidence="7" type="ORF">DLAC_04018</name>
</gene>
<feature type="compositionally biased region" description="Low complexity" evidence="5">
    <location>
        <begin position="8"/>
        <end position="35"/>
    </location>
</feature>
<dbReference type="PRINTS" id="PR00882">
    <property type="entry name" value="RIBOSOMALL7A"/>
</dbReference>
<dbReference type="FunFam" id="3.30.1330.30:FF:000003">
    <property type="entry name" value="60S ribosomal protein L7a"/>
    <property type="match status" value="1"/>
</dbReference>
<dbReference type="InterPro" id="IPR029064">
    <property type="entry name" value="Ribosomal_eL30-like_sf"/>
</dbReference>
<dbReference type="OrthoDB" id="29563at2759"/>
<keyword evidence="8" id="KW-1185">Reference proteome</keyword>
<evidence type="ECO:0000313" key="8">
    <source>
        <dbReference type="Proteomes" id="UP000076078"/>
    </source>
</evidence>
<organism evidence="7 8">
    <name type="scientific">Tieghemostelium lacteum</name>
    <name type="common">Slime mold</name>
    <name type="synonym">Dictyostelium lacteum</name>
    <dbReference type="NCBI Taxonomy" id="361077"/>
    <lineage>
        <taxon>Eukaryota</taxon>
        <taxon>Amoebozoa</taxon>
        <taxon>Evosea</taxon>
        <taxon>Eumycetozoa</taxon>
        <taxon>Dictyostelia</taxon>
        <taxon>Dictyosteliales</taxon>
        <taxon>Raperosteliaceae</taxon>
        <taxon>Tieghemostelium</taxon>
    </lineage>
</organism>
<reference evidence="7 8" key="1">
    <citation type="submission" date="2015-12" db="EMBL/GenBank/DDBJ databases">
        <title>Dictyostelia acquired genes for synthesis and detection of signals that induce cell-type specialization by lateral gene transfer from prokaryotes.</title>
        <authorList>
            <person name="Gloeckner G."/>
            <person name="Schaap P."/>
        </authorList>
    </citation>
    <scope>NUCLEOTIDE SEQUENCE [LARGE SCALE GENOMIC DNA]</scope>
    <source>
        <strain evidence="7 8">TK</strain>
    </source>
</reference>
<evidence type="ECO:0000313" key="7">
    <source>
        <dbReference type="EMBL" id="KYQ96723.1"/>
    </source>
</evidence>
<comment type="function">
    <text evidence="4">Component of the ribosome.</text>
</comment>
<dbReference type="GO" id="GO:0022625">
    <property type="term" value="C:cytosolic large ribosomal subunit"/>
    <property type="evidence" value="ECO:0007669"/>
    <property type="project" value="UniProtKB-UniRule"/>
</dbReference>
<proteinExistence type="inferred from homology"/>
<evidence type="ECO:0000259" key="6">
    <source>
        <dbReference type="Pfam" id="PF01248"/>
    </source>
</evidence>
<accession>A0A151ZRU8</accession>
<feature type="compositionally biased region" description="Basic and acidic residues" evidence="5">
    <location>
        <begin position="278"/>
        <end position="293"/>
    </location>
</feature>
<dbReference type="Proteomes" id="UP000076078">
    <property type="component" value="Unassembled WGS sequence"/>
</dbReference>
<dbReference type="EMBL" id="LODT01000021">
    <property type="protein sequence ID" value="KYQ96723.1"/>
    <property type="molecule type" value="Genomic_DNA"/>
</dbReference>
<dbReference type="InterPro" id="IPR004037">
    <property type="entry name" value="Ribosomal_eL8-like_CS"/>
</dbReference>
<evidence type="ECO:0000256" key="2">
    <source>
        <dbReference type="ARBA" id="ARBA00022980"/>
    </source>
</evidence>
<feature type="region of interest" description="Disordered" evidence="5">
    <location>
        <begin position="273"/>
        <end position="293"/>
    </location>
</feature>
<dbReference type="InterPro" id="IPR050257">
    <property type="entry name" value="eL8/uL1-like"/>
</dbReference>
<evidence type="ECO:0000256" key="4">
    <source>
        <dbReference type="RuleBase" id="RU367042"/>
    </source>
</evidence>
<dbReference type="FunCoup" id="A0A151ZRU8">
    <property type="interactions" value="536"/>
</dbReference>
<comment type="similarity">
    <text evidence="1 4">Belongs to the eukaryotic ribosomal protein eL8 family.</text>
</comment>
<evidence type="ECO:0000256" key="3">
    <source>
        <dbReference type="ARBA" id="ARBA00023274"/>
    </source>
</evidence>
<feature type="region of interest" description="Disordered" evidence="5">
    <location>
        <begin position="1"/>
        <end position="42"/>
    </location>
</feature>
<protein>
    <recommendedName>
        <fullName evidence="4">60S ribosomal protein L7a</fullName>
    </recommendedName>
</protein>
<dbReference type="InterPro" id="IPR004038">
    <property type="entry name" value="Ribosomal_eL8/eL30/eS12/Gad45"/>
</dbReference>
<keyword evidence="2 4" id="KW-0689">Ribosomal protein</keyword>
<dbReference type="GO" id="GO:0003723">
    <property type="term" value="F:RNA binding"/>
    <property type="evidence" value="ECO:0007669"/>
    <property type="project" value="UniProtKB-UniRule"/>
</dbReference>
<dbReference type="OMA" id="RMVKWPA"/>
<dbReference type="SUPFAM" id="SSF55315">
    <property type="entry name" value="L30e-like"/>
    <property type="match status" value="1"/>
</dbReference>
<dbReference type="STRING" id="361077.A0A151ZRU8"/>
<dbReference type="AlphaFoldDB" id="A0A151ZRU8"/>
<dbReference type="GO" id="GO:0042254">
    <property type="term" value="P:ribosome biogenesis"/>
    <property type="evidence" value="ECO:0007669"/>
    <property type="project" value="InterPro"/>
</dbReference>
<evidence type="ECO:0000256" key="5">
    <source>
        <dbReference type="SAM" id="MobiDB-lite"/>
    </source>
</evidence>
<dbReference type="PROSITE" id="PS01082">
    <property type="entry name" value="RIBOSOMAL_L7AE"/>
    <property type="match status" value="1"/>
</dbReference>
<dbReference type="InParanoid" id="A0A151ZRU8"/>
<dbReference type="InterPro" id="IPR001921">
    <property type="entry name" value="Ribosomal_eL8_euk"/>
</dbReference>